<evidence type="ECO:0000256" key="6">
    <source>
        <dbReference type="SAM" id="Coils"/>
    </source>
</evidence>
<feature type="compositionally biased region" description="Basic and acidic residues" evidence="7">
    <location>
        <begin position="15"/>
        <end position="27"/>
    </location>
</feature>
<gene>
    <name evidence="9" type="ORF">CCH79_00002031</name>
</gene>
<comment type="caution">
    <text evidence="9">The sequence shown here is derived from an EMBL/GenBank/DDBJ whole genome shotgun (WGS) entry which is preliminary data.</text>
</comment>
<feature type="region of interest" description="Disordered" evidence="7">
    <location>
        <begin position="49"/>
        <end position="95"/>
    </location>
</feature>
<dbReference type="FunFam" id="1.20.920.10:FF:000020">
    <property type="entry name" value="Transcription initiation factor TFIID subunit"/>
    <property type="match status" value="1"/>
</dbReference>
<evidence type="ECO:0000256" key="5">
    <source>
        <dbReference type="PROSITE-ProRule" id="PRU00035"/>
    </source>
</evidence>
<sequence>MMAPVESKFSQTSGDADKETESRPKVAEWRYGPAQLWYDMLGVPEDGSNFNYGFQLKEDQPSEAEEQDLPKEVTEPPKEVQKEDDNMDVDDDGGDGDKVRRVLENELFLMVTQLQWEDDIIWNGEDVKHKGTKTQRASLAGWLPSSMTRNANAYNAQQGLTRSNSQLVPPIPPPIPKASSISGSKREKSGHDNQGSLEEDCSWFSIFPIDNEELVYGRWEDNIIWDDQEMDHFLMPPVLTLDPNDENIILEIPDEKEEATSHSPSKENKKETAIKKSRILLGKTGVIKDEPQQNMSQPEVKDPWNLSNDEFYYPKQQGLRGTFGGNIIQFFLCPAQHSIPALELRQPFFPTHMGPMKLRQFHRPTLKKYSFGALAQPGPHAVQPLLKHIKKKAKMREQERQAAGGGDMFFMRTPQDLTGKDGDLILAEYSEEYPPLIMQVGMASKIKNYYKRKPGKDPGAPDCKYGETAFENNLFRAPIYLHKMPETDFLVIRTRHGYYIRELVDIFVVGQECPLFEVPGPNSKRANTHIRDFLQVFIYRLFWKSKDRPRRIRMEDIKKAFPSHSESSIRKRLKLCADFKRTGMDSNWWVLKPDFRLPTEEEIRAMVSPEQCCAYYSMLVAEQRLKPPELLLNSPALLPHLLSVLLIEEGKLSSETTHPRNRDRMNTLGSKSQNSHELVVLGGSDPGVGVDDGSFTDRLAAHVFLAVLVPEGAIDLESSPRSRRVQAGDGGRVVVFVGAGGQGTGYKGKDGHMRSLETHVSAGGTGSCSAETLVCSHKPLRRSLRPLLSRSLSSPISILCSSFLSCSSLSRESCELRSWCSATEKREPRANLLIGPSPERACSVDMKPHKAIHRRRTDPMVTLSSVLEGIINDMRDHPNTYPFHTPVNAKVVKDYYKIINRPMDLQTLRENVRKRMYPSREEFREAVELIVKNSATYNGAKHPITQVAQSMLDLCDAKLKEKEDRLVRLEKAINPLLDDDDQVAFSFILDNIVTQKMMVVPDSWPFHHPVNKKFVPDYYKVIVNPMDLETIRKNISKHKYQNREIFLSDVSLIHANSIKYNGPDSPYTKTALEIVNVCKGTLAEYDEHLTQLEKDISTAKEAALDAADLESLDPMTPGPYTPQPADLFDSVASGSLPREPSSLFSEGPLLVAPEKRGGQGRHMRRPGEEDSDVDIEGFEEEDDGKPKTPAPAEDADGDLEDEDDEEMLLPPRRRLHDDDERGHGRSNHPAQSSVLYQDLLMSDGEDDASDEEGDNPFSGIQLSESGSDSEREVDIRPAPPRRAQDTARMGMEQDESMMSYEGVGNEHMEDSNISYGSYEETESRSQLPPSSMGNGEEYGISEEEEEDEEDEARRRGPAVLSQAQLSEDEDSEEFRSIGGDSDMDSDN</sequence>
<comment type="similarity">
    <text evidence="2">Belongs to the TAF1 family.</text>
</comment>
<dbReference type="InterPro" id="IPR018359">
    <property type="entry name" value="Bromodomain_CS"/>
</dbReference>
<dbReference type="FunFam" id="1.20.920.10:FF:000019">
    <property type="entry name" value="Transcription initiation factor TFIID subunit"/>
    <property type="match status" value="1"/>
</dbReference>
<name>A0A315VI27_GAMAF</name>
<feature type="domain" description="Bromo" evidence="8">
    <location>
        <begin position="875"/>
        <end position="945"/>
    </location>
</feature>
<dbReference type="InterPro" id="IPR036427">
    <property type="entry name" value="Bromodomain-like_sf"/>
</dbReference>
<evidence type="ECO:0000313" key="10">
    <source>
        <dbReference type="Proteomes" id="UP000250572"/>
    </source>
</evidence>
<dbReference type="GO" id="GO:0004402">
    <property type="term" value="F:histone acetyltransferase activity"/>
    <property type="evidence" value="ECO:0007669"/>
    <property type="project" value="InterPro"/>
</dbReference>
<feature type="region of interest" description="Disordered" evidence="7">
    <location>
        <begin position="1"/>
        <end position="27"/>
    </location>
</feature>
<dbReference type="PROSITE" id="PS50014">
    <property type="entry name" value="BROMODOMAIN_2"/>
    <property type="match status" value="2"/>
</dbReference>
<evidence type="ECO:0000313" key="9">
    <source>
        <dbReference type="EMBL" id="PWA22722.1"/>
    </source>
</evidence>
<evidence type="ECO:0000256" key="3">
    <source>
        <dbReference type="ARBA" id="ARBA00023117"/>
    </source>
</evidence>
<keyword evidence="6" id="KW-0175">Coiled coil</keyword>
<dbReference type="PANTHER" id="PTHR13900">
    <property type="entry name" value="TRANSCRIPTION INITIATION FACTOR TFIID"/>
    <property type="match status" value="1"/>
</dbReference>
<dbReference type="GO" id="GO:0017025">
    <property type="term" value="F:TBP-class protein binding"/>
    <property type="evidence" value="ECO:0007669"/>
    <property type="project" value="InterPro"/>
</dbReference>
<dbReference type="InterPro" id="IPR040240">
    <property type="entry name" value="TAF1"/>
</dbReference>
<feature type="domain" description="Bromo" evidence="8">
    <location>
        <begin position="998"/>
        <end position="1068"/>
    </location>
</feature>
<dbReference type="Pfam" id="PF12157">
    <property type="entry name" value="DUF3591"/>
    <property type="match status" value="1"/>
</dbReference>
<evidence type="ECO:0000259" key="8">
    <source>
        <dbReference type="PROSITE" id="PS50014"/>
    </source>
</evidence>
<dbReference type="GO" id="GO:0051123">
    <property type="term" value="P:RNA polymerase II preinitiation complex assembly"/>
    <property type="evidence" value="ECO:0007669"/>
    <property type="project" value="TreeGrafter"/>
</dbReference>
<dbReference type="PANTHER" id="PTHR13900:SF0">
    <property type="entry name" value="TRANSCRIPTION INITIATION FACTOR TFIID SUBUNIT 1"/>
    <property type="match status" value="1"/>
</dbReference>
<dbReference type="Gene3D" id="1.20.920.10">
    <property type="entry name" value="Bromodomain-like"/>
    <property type="match status" value="2"/>
</dbReference>
<accession>A0A315VI27</accession>
<feature type="compositionally biased region" description="Acidic residues" evidence="7">
    <location>
        <begin position="1169"/>
        <end position="1183"/>
    </location>
</feature>
<proteinExistence type="inferred from homology"/>
<keyword evidence="3 5" id="KW-0103">Bromodomain</keyword>
<evidence type="ECO:0000256" key="4">
    <source>
        <dbReference type="ARBA" id="ARBA00023242"/>
    </source>
</evidence>
<feature type="compositionally biased region" description="Acidic residues" evidence="7">
    <location>
        <begin position="1193"/>
        <end position="1207"/>
    </location>
</feature>
<feature type="coiled-coil region" evidence="6">
    <location>
        <begin position="952"/>
        <end position="979"/>
    </location>
</feature>
<dbReference type="EMBL" id="NHOQ01001678">
    <property type="protein sequence ID" value="PWA22722.1"/>
    <property type="molecule type" value="Genomic_DNA"/>
</dbReference>
<dbReference type="CDD" id="cd05511">
    <property type="entry name" value="Bromo_TFIID"/>
    <property type="match status" value="2"/>
</dbReference>
<evidence type="ECO:0000256" key="7">
    <source>
        <dbReference type="SAM" id="MobiDB-lite"/>
    </source>
</evidence>
<feature type="compositionally biased region" description="Acidic residues" evidence="7">
    <location>
        <begin position="1243"/>
        <end position="1254"/>
    </location>
</feature>
<dbReference type="Proteomes" id="UP000250572">
    <property type="component" value="Unassembled WGS sequence"/>
</dbReference>
<organism evidence="9 10">
    <name type="scientific">Gambusia affinis</name>
    <name type="common">Western mosquitofish</name>
    <name type="synonym">Heterandria affinis</name>
    <dbReference type="NCBI Taxonomy" id="33528"/>
    <lineage>
        <taxon>Eukaryota</taxon>
        <taxon>Metazoa</taxon>
        <taxon>Chordata</taxon>
        <taxon>Craniata</taxon>
        <taxon>Vertebrata</taxon>
        <taxon>Euteleostomi</taxon>
        <taxon>Actinopterygii</taxon>
        <taxon>Neopterygii</taxon>
        <taxon>Teleostei</taxon>
        <taxon>Neoteleostei</taxon>
        <taxon>Acanthomorphata</taxon>
        <taxon>Ovalentaria</taxon>
        <taxon>Atherinomorphae</taxon>
        <taxon>Cyprinodontiformes</taxon>
        <taxon>Poeciliidae</taxon>
        <taxon>Poeciliinae</taxon>
        <taxon>Gambusia</taxon>
    </lineage>
</organism>
<feature type="compositionally biased region" description="Acidic residues" evidence="7">
    <location>
        <begin position="85"/>
        <end position="94"/>
    </location>
</feature>
<feature type="region of interest" description="Disordered" evidence="7">
    <location>
        <begin position="1111"/>
        <end position="1387"/>
    </location>
</feature>
<dbReference type="InterPro" id="IPR022591">
    <property type="entry name" value="TAF1_HAT_dom"/>
</dbReference>
<comment type="subcellular location">
    <subcellularLocation>
        <location evidence="1">Nucleus</location>
    </subcellularLocation>
</comment>
<feature type="compositionally biased region" description="Basic and acidic residues" evidence="7">
    <location>
        <begin position="68"/>
        <end position="84"/>
    </location>
</feature>
<dbReference type="Pfam" id="PF00439">
    <property type="entry name" value="Bromodomain"/>
    <property type="match status" value="2"/>
</dbReference>
<protein>
    <recommendedName>
        <fullName evidence="8">Bromo domain-containing protein</fullName>
    </recommendedName>
</protein>
<dbReference type="PRINTS" id="PR00503">
    <property type="entry name" value="BROMODOMAIN"/>
</dbReference>
<keyword evidence="4" id="KW-0539">Nucleus</keyword>
<evidence type="ECO:0000256" key="1">
    <source>
        <dbReference type="ARBA" id="ARBA00004123"/>
    </source>
</evidence>
<dbReference type="PROSITE" id="PS00633">
    <property type="entry name" value="BROMODOMAIN_1"/>
    <property type="match status" value="2"/>
</dbReference>
<keyword evidence="10" id="KW-1185">Reference proteome</keyword>
<reference evidence="9 10" key="1">
    <citation type="journal article" date="2018" name="G3 (Bethesda)">
        <title>A High-Quality Reference Genome for the Invasive Mosquitofish Gambusia affinis Using a Chicago Library.</title>
        <authorList>
            <person name="Hoffberg S.L."/>
            <person name="Troendle N.J."/>
            <person name="Glenn T.C."/>
            <person name="Mahmud O."/>
            <person name="Louha S."/>
            <person name="Chalopin D."/>
            <person name="Bennetzen J.L."/>
            <person name="Mauricio R."/>
        </authorList>
    </citation>
    <scope>NUCLEOTIDE SEQUENCE [LARGE SCALE GENOMIC DNA]</scope>
    <source>
        <strain evidence="9">NE01/NJP1002.9</strain>
        <tissue evidence="9">Muscle</tissue>
    </source>
</reference>
<feature type="region of interest" description="Disordered" evidence="7">
    <location>
        <begin position="162"/>
        <end position="197"/>
    </location>
</feature>
<dbReference type="GO" id="GO:0005669">
    <property type="term" value="C:transcription factor TFIID complex"/>
    <property type="evidence" value="ECO:0007669"/>
    <property type="project" value="InterPro"/>
</dbReference>
<dbReference type="SUPFAM" id="SSF47370">
    <property type="entry name" value="Bromodomain"/>
    <property type="match status" value="2"/>
</dbReference>
<feature type="compositionally biased region" description="Acidic residues" evidence="7">
    <location>
        <begin position="1339"/>
        <end position="1350"/>
    </location>
</feature>
<dbReference type="GO" id="GO:0016251">
    <property type="term" value="F:RNA polymerase II general transcription initiation factor activity"/>
    <property type="evidence" value="ECO:0007669"/>
    <property type="project" value="InterPro"/>
</dbReference>
<dbReference type="InterPro" id="IPR001487">
    <property type="entry name" value="Bromodomain"/>
</dbReference>
<feature type="compositionally biased region" description="Polar residues" evidence="7">
    <location>
        <begin position="1324"/>
        <end position="1333"/>
    </location>
</feature>
<dbReference type="SMART" id="SM00297">
    <property type="entry name" value="BROMO"/>
    <property type="match status" value="2"/>
</dbReference>
<evidence type="ECO:0000256" key="2">
    <source>
        <dbReference type="ARBA" id="ARBA00009064"/>
    </source>
</evidence>